<evidence type="ECO:0000313" key="2">
    <source>
        <dbReference type="Proteomes" id="UP001177021"/>
    </source>
</evidence>
<comment type="caution">
    <text evidence="1">The sequence shown here is derived from an EMBL/GenBank/DDBJ whole genome shotgun (WGS) entry which is preliminary data.</text>
</comment>
<proteinExistence type="predicted"/>
<keyword evidence="2" id="KW-1185">Reference proteome</keyword>
<gene>
    <name evidence="1" type="ORF">MILVUS5_LOCUS4725</name>
</gene>
<name>A0ACB0INA5_TRIPR</name>
<sequence>MQTPIAVKMENSLVVAATKKKVCNHLPNDIVLFILSKLPLISLKRFLCVSKSWSLLFKNTYFMNMLRNNILLNDDSYYDETFLVRYTPKYSERCNFYWLSDEGFANSVHLDWPSQFQEDYIHIFIVGSVSINGILCLKHGFTRTSQVVLWNPTTSETKVIPPSPIENRRPDRNPWHFLHGFGYDHVSDDYKVIQMIEYFPGYQGDMIWEDRSYDPSWEIYSLKTNSWKKLDIDMQNCYYYSPLQGNGLYADGVFHWWAISKLKNIEECMVSFDFSEEVMCTTLMPLNMDGGFDVGYVERHLVSLNESIALISKYKKESTFCISVLAKLGERESWINLFTVGPLLSMEYSNIVGMKNNTLFYRRDGELVCVDLKTQMIKELGVKGDRFHFHVGKYKKSFLPIRGIIN</sequence>
<evidence type="ECO:0000313" key="1">
    <source>
        <dbReference type="EMBL" id="CAJ2633670.1"/>
    </source>
</evidence>
<dbReference type="Proteomes" id="UP001177021">
    <property type="component" value="Unassembled WGS sequence"/>
</dbReference>
<organism evidence="1 2">
    <name type="scientific">Trifolium pratense</name>
    <name type="common">Red clover</name>
    <dbReference type="NCBI Taxonomy" id="57577"/>
    <lineage>
        <taxon>Eukaryota</taxon>
        <taxon>Viridiplantae</taxon>
        <taxon>Streptophyta</taxon>
        <taxon>Embryophyta</taxon>
        <taxon>Tracheophyta</taxon>
        <taxon>Spermatophyta</taxon>
        <taxon>Magnoliopsida</taxon>
        <taxon>eudicotyledons</taxon>
        <taxon>Gunneridae</taxon>
        <taxon>Pentapetalae</taxon>
        <taxon>rosids</taxon>
        <taxon>fabids</taxon>
        <taxon>Fabales</taxon>
        <taxon>Fabaceae</taxon>
        <taxon>Papilionoideae</taxon>
        <taxon>50 kb inversion clade</taxon>
        <taxon>NPAAA clade</taxon>
        <taxon>Hologalegina</taxon>
        <taxon>IRL clade</taxon>
        <taxon>Trifolieae</taxon>
        <taxon>Trifolium</taxon>
    </lineage>
</organism>
<protein>
    <submittedName>
        <fullName evidence="1">Uncharacterized protein</fullName>
    </submittedName>
</protein>
<accession>A0ACB0INA5</accession>
<reference evidence="1" key="1">
    <citation type="submission" date="2023-10" db="EMBL/GenBank/DDBJ databases">
        <authorList>
            <person name="Rodriguez Cubillos JULIANA M."/>
            <person name="De Vega J."/>
        </authorList>
    </citation>
    <scope>NUCLEOTIDE SEQUENCE</scope>
</reference>
<dbReference type="EMBL" id="CASHSV030000002">
    <property type="protein sequence ID" value="CAJ2633670.1"/>
    <property type="molecule type" value="Genomic_DNA"/>
</dbReference>